<name>A0A2H0PVX4_9BACT</name>
<evidence type="ECO:0000256" key="3">
    <source>
        <dbReference type="ARBA" id="ARBA00023274"/>
    </source>
</evidence>
<comment type="similarity">
    <text evidence="1">Belongs to the universal ribosomal protein uL2 family.</text>
</comment>
<evidence type="ECO:0000256" key="5">
    <source>
        <dbReference type="ARBA" id="ARBA00035459"/>
    </source>
</evidence>
<evidence type="ECO:0000256" key="4">
    <source>
        <dbReference type="ARBA" id="ARBA00035242"/>
    </source>
</evidence>
<dbReference type="InterPro" id="IPR008991">
    <property type="entry name" value="Translation_prot_SH3-like_sf"/>
</dbReference>
<gene>
    <name evidence="9" type="ORF">COV41_02055</name>
</gene>
<dbReference type="GO" id="GO:0016740">
    <property type="term" value="F:transferase activity"/>
    <property type="evidence" value="ECO:0007669"/>
    <property type="project" value="InterPro"/>
</dbReference>
<dbReference type="InterPro" id="IPR022669">
    <property type="entry name" value="Ribosomal_uL2_C"/>
</dbReference>
<dbReference type="InterPro" id="IPR022666">
    <property type="entry name" value="Ribosomal_uL2_RNA-bd_dom"/>
</dbReference>
<reference evidence="9 10" key="1">
    <citation type="submission" date="2017-09" db="EMBL/GenBank/DDBJ databases">
        <title>Depth-based differentiation of microbial function through sediment-hosted aquifers and enrichment of novel symbionts in the deep terrestrial subsurface.</title>
        <authorList>
            <person name="Probst A.J."/>
            <person name="Ladd B."/>
            <person name="Jarett J.K."/>
            <person name="Geller-Mcgrath D.E."/>
            <person name="Sieber C.M."/>
            <person name="Emerson J.B."/>
            <person name="Anantharaman K."/>
            <person name="Thomas B.C."/>
            <person name="Malmstrom R."/>
            <person name="Stieglmeier M."/>
            <person name="Klingl A."/>
            <person name="Woyke T."/>
            <person name="Ryan C.M."/>
            <person name="Banfield J.F."/>
        </authorList>
    </citation>
    <scope>NUCLEOTIDE SEQUENCE [LARGE SCALE GENOMIC DNA]</scope>
    <source>
        <strain evidence="9">CG11_big_fil_rev_8_21_14_0_20_43_10</strain>
    </source>
</reference>
<dbReference type="FunFam" id="4.10.950.10:FF:000001">
    <property type="entry name" value="50S ribosomal protein L2"/>
    <property type="match status" value="1"/>
</dbReference>
<dbReference type="InterPro" id="IPR002171">
    <property type="entry name" value="Ribosomal_uL2"/>
</dbReference>
<sequence>MAIKRAKPTTPGRRHYQVVDYSILSNVKPLKSLTRPQHNRAGRNAFGRITMRHRGGGERQLYRLVEFGQTHMGQTGRIETLEYDPNRTSFICRVVFQNGSRAYMLAPQGIKTGDTIEINEKVAIKPGNRMKLMHIPVGTEIHNIEVMPGQRGKLARSAGSYAILMANEGKYTHLKMPSGEIRKVFNQGFASIGQTSNNEHRAVKMGKAGRVRHKGVRPTVRGKVMNPRDHPYGGGEGKTTRGTKRPKDKWGNITGGHKTRNKKKWSRSFIISRRPPGTHGTKK</sequence>
<dbReference type="AlphaFoldDB" id="A0A2H0PVX4"/>
<evidence type="ECO:0000313" key="9">
    <source>
        <dbReference type="EMBL" id="PIR26157.1"/>
    </source>
</evidence>
<dbReference type="SMART" id="SM01382">
    <property type="entry name" value="Ribosomal_L2_C"/>
    <property type="match status" value="1"/>
</dbReference>
<dbReference type="FunFam" id="2.30.30.30:FF:000001">
    <property type="entry name" value="50S ribosomal protein L2"/>
    <property type="match status" value="1"/>
</dbReference>
<dbReference type="Gene3D" id="2.30.30.30">
    <property type="match status" value="1"/>
</dbReference>
<proteinExistence type="inferred from homology"/>
<keyword evidence="3" id="KW-0687">Ribonucleoprotein</keyword>
<dbReference type="InterPro" id="IPR012340">
    <property type="entry name" value="NA-bd_OB-fold"/>
</dbReference>
<evidence type="ECO:0000256" key="1">
    <source>
        <dbReference type="ARBA" id="ARBA00005636"/>
    </source>
</evidence>
<dbReference type="Gene3D" id="2.40.50.140">
    <property type="entry name" value="Nucleic acid-binding proteins"/>
    <property type="match status" value="1"/>
</dbReference>
<dbReference type="InterPro" id="IPR005880">
    <property type="entry name" value="Ribosomal_uL2_bac/org-type"/>
</dbReference>
<dbReference type="Pfam" id="PF03947">
    <property type="entry name" value="Ribosomal_L2_C"/>
    <property type="match status" value="1"/>
</dbReference>
<dbReference type="SUPFAM" id="SSF50249">
    <property type="entry name" value="Nucleic acid-binding proteins"/>
    <property type="match status" value="1"/>
</dbReference>
<dbReference type="GO" id="GO:0003735">
    <property type="term" value="F:structural constituent of ribosome"/>
    <property type="evidence" value="ECO:0007669"/>
    <property type="project" value="InterPro"/>
</dbReference>
<keyword evidence="2 9" id="KW-0689">Ribosomal protein</keyword>
<dbReference type="GO" id="GO:0003723">
    <property type="term" value="F:RNA binding"/>
    <property type="evidence" value="ECO:0007669"/>
    <property type="project" value="InterPro"/>
</dbReference>
<comment type="caution">
    <text evidence="9">The sequence shown here is derived from an EMBL/GenBank/DDBJ whole genome shotgun (WGS) entry which is preliminary data.</text>
</comment>
<dbReference type="PIRSF" id="PIRSF002158">
    <property type="entry name" value="Ribosomal_L2"/>
    <property type="match status" value="1"/>
</dbReference>
<dbReference type="Pfam" id="PF00181">
    <property type="entry name" value="Ribosomal_L2_N"/>
    <property type="match status" value="1"/>
</dbReference>
<dbReference type="NCBIfam" id="TIGR01171">
    <property type="entry name" value="rplB_bact"/>
    <property type="match status" value="1"/>
</dbReference>
<dbReference type="GO" id="GO:0002181">
    <property type="term" value="P:cytoplasmic translation"/>
    <property type="evidence" value="ECO:0007669"/>
    <property type="project" value="TreeGrafter"/>
</dbReference>
<dbReference type="EMBL" id="PCXE01000036">
    <property type="protein sequence ID" value="PIR26157.1"/>
    <property type="molecule type" value="Genomic_DNA"/>
</dbReference>
<organism evidence="9 10">
    <name type="scientific">Candidatus Brennerbacteria bacterium CG11_big_fil_rev_8_21_14_0_20_43_10</name>
    <dbReference type="NCBI Taxonomy" id="1974523"/>
    <lineage>
        <taxon>Bacteria</taxon>
        <taxon>Candidatus Brenneribacteriota</taxon>
    </lineage>
</organism>
<dbReference type="Proteomes" id="UP000236846">
    <property type="component" value="Unassembled WGS sequence"/>
</dbReference>
<feature type="region of interest" description="Disordered" evidence="6">
    <location>
        <begin position="221"/>
        <end position="283"/>
    </location>
</feature>
<accession>A0A2H0PVX4</accession>
<feature type="domain" description="Large ribosomal subunit protein uL2 RNA-binding" evidence="8">
    <location>
        <begin position="42"/>
        <end position="118"/>
    </location>
</feature>
<dbReference type="PANTHER" id="PTHR13691">
    <property type="entry name" value="RIBOSOMAL PROTEIN L2"/>
    <property type="match status" value="1"/>
</dbReference>
<evidence type="ECO:0000259" key="7">
    <source>
        <dbReference type="SMART" id="SM01382"/>
    </source>
</evidence>
<protein>
    <recommendedName>
        <fullName evidence="4">Large ribosomal subunit protein uL2</fullName>
    </recommendedName>
    <alternativeName>
        <fullName evidence="5">50S ribosomal protein L2</fullName>
    </alternativeName>
</protein>
<evidence type="ECO:0000256" key="6">
    <source>
        <dbReference type="SAM" id="MobiDB-lite"/>
    </source>
</evidence>
<dbReference type="InterPro" id="IPR014726">
    <property type="entry name" value="Ribosomal_uL2_dom3"/>
</dbReference>
<dbReference type="PANTHER" id="PTHR13691:SF5">
    <property type="entry name" value="LARGE RIBOSOMAL SUBUNIT PROTEIN UL2M"/>
    <property type="match status" value="1"/>
</dbReference>
<evidence type="ECO:0000313" key="10">
    <source>
        <dbReference type="Proteomes" id="UP000236846"/>
    </source>
</evidence>
<dbReference type="InterPro" id="IPR014722">
    <property type="entry name" value="Rib_uL2_dom2"/>
</dbReference>
<feature type="compositionally biased region" description="Basic residues" evidence="6">
    <location>
        <begin position="257"/>
        <end position="266"/>
    </location>
</feature>
<dbReference type="SMART" id="SM01383">
    <property type="entry name" value="Ribosomal_L2"/>
    <property type="match status" value="1"/>
</dbReference>
<dbReference type="SUPFAM" id="SSF50104">
    <property type="entry name" value="Translation proteins SH3-like domain"/>
    <property type="match status" value="1"/>
</dbReference>
<evidence type="ECO:0000259" key="8">
    <source>
        <dbReference type="SMART" id="SM01383"/>
    </source>
</evidence>
<dbReference type="Gene3D" id="4.10.950.10">
    <property type="entry name" value="Ribosomal protein L2, domain 3"/>
    <property type="match status" value="1"/>
</dbReference>
<evidence type="ECO:0000256" key="2">
    <source>
        <dbReference type="ARBA" id="ARBA00022980"/>
    </source>
</evidence>
<dbReference type="GO" id="GO:0015934">
    <property type="term" value="C:large ribosomal subunit"/>
    <property type="evidence" value="ECO:0007669"/>
    <property type="project" value="InterPro"/>
</dbReference>
<feature type="domain" description="Large ribosomal subunit protein uL2 C-terminal" evidence="7">
    <location>
        <begin position="124"/>
        <end position="253"/>
    </location>
</feature>